<evidence type="ECO:0000313" key="2">
    <source>
        <dbReference type="Proteomes" id="UP000268436"/>
    </source>
</evidence>
<dbReference type="Proteomes" id="UP000268436">
    <property type="component" value="Unassembled WGS sequence"/>
</dbReference>
<gene>
    <name evidence="1" type="ORF">EJK54_1942</name>
</gene>
<protein>
    <submittedName>
        <fullName evidence="1">Uncharacterized protein</fullName>
    </submittedName>
</protein>
<evidence type="ECO:0000313" key="1">
    <source>
        <dbReference type="EMBL" id="RUO17446.1"/>
    </source>
</evidence>
<proteinExistence type="predicted"/>
<name>A0ABY0BMF5_MORCA</name>
<accession>A0ABY0BMF5</accession>
<dbReference type="EMBL" id="RYER01000004">
    <property type="protein sequence ID" value="RUO17446.1"/>
    <property type="molecule type" value="Genomic_DNA"/>
</dbReference>
<sequence length="133" mass="15297">MNEFIIPNFNFVSNAFSKRRTDFDAQEREIAEFIKKGGKVINLNKEQTKKMVCKAHACRQYNPNAKIRLLLSHLQKTGEHMTSAQIKKQFGIKAAGSAVSRFNQREGKTLIKNKKLRDSTNHIYCVYYAAEVN</sequence>
<dbReference type="RefSeq" id="WP_003663145.1">
    <property type="nucleotide sequence ID" value="NZ_JAABKV010000009.1"/>
</dbReference>
<reference evidence="1 2" key="1">
    <citation type="submission" date="2018-12" db="EMBL/GenBank/DDBJ databases">
        <title>Persistence of Moraxella catarrhalis in Chronic Obstructive Pulmonary Disease and Regulation of the Hag/MID Adhesin.</title>
        <authorList>
            <person name="Murphy T."/>
            <person name="Zhao X."/>
            <person name="Vyas G."/>
            <person name="Aluvathingal J."/>
            <person name="Nadendla S."/>
            <person name="Tallon L."/>
            <person name="Tettelin H."/>
        </authorList>
    </citation>
    <scope>NUCLEOTIDE SEQUENCE [LARGE SCALE GENOMIC DNA]</scope>
    <source>
        <strain evidence="1 2">173P27B1</strain>
    </source>
</reference>
<organism evidence="1 2">
    <name type="scientific">Moraxella catarrhalis</name>
    <name type="common">Branhamella catarrhalis</name>
    <dbReference type="NCBI Taxonomy" id="480"/>
    <lineage>
        <taxon>Bacteria</taxon>
        <taxon>Pseudomonadati</taxon>
        <taxon>Pseudomonadota</taxon>
        <taxon>Gammaproteobacteria</taxon>
        <taxon>Moraxellales</taxon>
        <taxon>Moraxellaceae</taxon>
        <taxon>Moraxella</taxon>
    </lineage>
</organism>
<comment type="caution">
    <text evidence="1">The sequence shown here is derived from an EMBL/GenBank/DDBJ whole genome shotgun (WGS) entry which is preliminary data.</text>
</comment>
<keyword evidence="2" id="KW-1185">Reference proteome</keyword>